<sequence>MEKLEHFLYKCPPKLLAWKIIWAEFFPSKAFSSFAVAYALFQLNFPSISTSVLDVSPAAIVGYTLIAV</sequence>
<name>I1CA99_RHIO9</name>
<reference evidence="1 2" key="1">
    <citation type="journal article" date="2009" name="PLoS Genet.">
        <title>Genomic analysis of the basal lineage fungus Rhizopus oryzae reveals a whole-genome duplication.</title>
        <authorList>
            <person name="Ma L.-J."/>
            <person name="Ibrahim A.S."/>
            <person name="Skory C."/>
            <person name="Grabherr M.G."/>
            <person name="Burger G."/>
            <person name="Butler M."/>
            <person name="Elias M."/>
            <person name="Idnurm A."/>
            <person name="Lang B.F."/>
            <person name="Sone T."/>
            <person name="Abe A."/>
            <person name="Calvo S.E."/>
            <person name="Corrochano L.M."/>
            <person name="Engels R."/>
            <person name="Fu J."/>
            <person name="Hansberg W."/>
            <person name="Kim J.-M."/>
            <person name="Kodira C.D."/>
            <person name="Koehrsen M.J."/>
            <person name="Liu B."/>
            <person name="Miranda-Saavedra D."/>
            <person name="O'Leary S."/>
            <person name="Ortiz-Castellanos L."/>
            <person name="Poulter R."/>
            <person name="Rodriguez-Romero J."/>
            <person name="Ruiz-Herrera J."/>
            <person name="Shen Y.-Q."/>
            <person name="Zeng Q."/>
            <person name="Galagan J."/>
            <person name="Birren B.W."/>
            <person name="Cuomo C.A."/>
            <person name="Wickes B.L."/>
        </authorList>
    </citation>
    <scope>NUCLEOTIDE SEQUENCE [LARGE SCALE GENOMIC DNA]</scope>
    <source>
        <strain evidence="2">RA 99-880 / ATCC MYA-4621 / FGSC 9543 / NRRL 43880</strain>
    </source>
</reference>
<dbReference type="VEuPathDB" id="FungiDB:RO3G_10089"/>
<keyword evidence="2" id="KW-1185">Reference proteome</keyword>
<organism evidence="1 2">
    <name type="scientific">Rhizopus delemar (strain RA 99-880 / ATCC MYA-4621 / FGSC 9543 / NRRL 43880)</name>
    <name type="common">Mucormycosis agent</name>
    <name type="synonym">Rhizopus arrhizus var. delemar</name>
    <dbReference type="NCBI Taxonomy" id="246409"/>
    <lineage>
        <taxon>Eukaryota</taxon>
        <taxon>Fungi</taxon>
        <taxon>Fungi incertae sedis</taxon>
        <taxon>Mucoromycota</taxon>
        <taxon>Mucoromycotina</taxon>
        <taxon>Mucoromycetes</taxon>
        <taxon>Mucorales</taxon>
        <taxon>Mucorineae</taxon>
        <taxon>Rhizopodaceae</taxon>
        <taxon>Rhizopus</taxon>
    </lineage>
</organism>
<dbReference type="GeneID" id="93617055"/>
<dbReference type="InParanoid" id="I1CA99"/>
<dbReference type="AlphaFoldDB" id="I1CA99"/>
<dbReference type="EMBL" id="CH476738">
    <property type="protein sequence ID" value="EIE85379.1"/>
    <property type="molecule type" value="Genomic_DNA"/>
</dbReference>
<proteinExistence type="predicted"/>
<dbReference type="RefSeq" id="XP_067520775.1">
    <property type="nucleotide sequence ID" value="XM_067664674.1"/>
</dbReference>
<accession>I1CA99</accession>
<evidence type="ECO:0000313" key="2">
    <source>
        <dbReference type="Proteomes" id="UP000009138"/>
    </source>
</evidence>
<protein>
    <submittedName>
        <fullName evidence="1">Uncharacterized protein</fullName>
    </submittedName>
</protein>
<gene>
    <name evidence="1" type="ORF">RO3G_10089</name>
</gene>
<dbReference type="Proteomes" id="UP000009138">
    <property type="component" value="Unassembled WGS sequence"/>
</dbReference>
<evidence type="ECO:0000313" key="1">
    <source>
        <dbReference type="EMBL" id="EIE85379.1"/>
    </source>
</evidence>